<dbReference type="EMBL" id="CAJZBQ010000057">
    <property type="protein sequence ID" value="CAG9333970.1"/>
    <property type="molecule type" value="Genomic_DNA"/>
</dbReference>
<accession>A0AAU9KKT4</accession>
<dbReference type="Gene3D" id="3.30.559.10">
    <property type="entry name" value="Chloramphenicol acetyltransferase-like domain"/>
    <property type="match status" value="1"/>
</dbReference>
<evidence type="ECO:0000259" key="6">
    <source>
        <dbReference type="PROSITE" id="PS50968"/>
    </source>
</evidence>
<dbReference type="Gene3D" id="2.40.50.100">
    <property type="match status" value="1"/>
</dbReference>
<evidence type="ECO:0000259" key="7">
    <source>
        <dbReference type="PROSITE" id="PS51826"/>
    </source>
</evidence>
<dbReference type="GO" id="GO:0045254">
    <property type="term" value="C:pyruvate dehydrogenase complex"/>
    <property type="evidence" value="ECO:0007669"/>
    <property type="project" value="UniProtKB-UniRule"/>
</dbReference>
<dbReference type="GO" id="GO:0006086">
    <property type="term" value="P:pyruvate decarboxylation to acetyl-CoA"/>
    <property type="evidence" value="ECO:0007669"/>
    <property type="project" value="InterPro"/>
</dbReference>
<dbReference type="Pfam" id="PF00364">
    <property type="entry name" value="Biotin_lipoyl"/>
    <property type="match status" value="1"/>
</dbReference>
<dbReference type="InterPro" id="IPR023213">
    <property type="entry name" value="CAT-like_dom_sf"/>
</dbReference>
<keyword evidence="4 5" id="KW-0012">Acyltransferase</keyword>
<feature type="domain" description="Peripheral subunit-binding (PSBD)" evidence="7">
    <location>
        <begin position="172"/>
        <end position="209"/>
    </location>
</feature>
<comment type="catalytic activity">
    <reaction evidence="5">
        <text>N(6)-[(R)-dihydrolipoyl]-L-lysyl-[protein] + acetyl-CoA = N(6)-[(R)-S(8)-acetyldihydrolipoyl]-L-lysyl-[protein] + CoA</text>
        <dbReference type="Rhea" id="RHEA:17017"/>
        <dbReference type="Rhea" id="RHEA-COMP:10475"/>
        <dbReference type="Rhea" id="RHEA-COMP:10478"/>
        <dbReference type="ChEBI" id="CHEBI:57287"/>
        <dbReference type="ChEBI" id="CHEBI:57288"/>
        <dbReference type="ChEBI" id="CHEBI:83100"/>
        <dbReference type="ChEBI" id="CHEBI:83111"/>
        <dbReference type="EC" id="2.3.1.12"/>
    </reaction>
</comment>
<dbReference type="SUPFAM" id="SSF52777">
    <property type="entry name" value="CoA-dependent acyltransferases"/>
    <property type="match status" value="1"/>
</dbReference>
<comment type="subcellular location">
    <subcellularLocation>
        <location evidence="5">Mitochondrion</location>
    </subcellularLocation>
</comment>
<comment type="cofactor">
    <cofactor evidence="5">
        <name>(R)-lipoate</name>
        <dbReference type="ChEBI" id="CHEBI:83088"/>
    </cofactor>
    <text evidence="5">Binds 1 lipoyl cofactor covalently.</text>
</comment>
<dbReference type="SUPFAM" id="SSF47005">
    <property type="entry name" value="Peripheral subunit-binding domain of 2-oxo acid dehydrogenase complex"/>
    <property type="match status" value="1"/>
</dbReference>
<dbReference type="PANTHER" id="PTHR23151:SF90">
    <property type="entry name" value="DIHYDROLIPOYLLYSINE-RESIDUE ACETYLTRANSFERASE COMPONENT OF PYRUVATE DEHYDROGENASE COMPLEX, MITOCHONDRIAL-RELATED"/>
    <property type="match status" value="1"/>
</dbReference>
<dbReference type="InterPro" id="IPR045257">
    <property type="entry name" value="E2/Pdx1"/>
</dbReference>
<evidence type="ECO:0000256" key="4">
    <source>
        <dbReference type="ARBA" id="ARBA00023315"/>
    </source>
</evidence>
<evidence type="ECO:0000313" key="9">
    <source>
        <dbReference type="Proteomes" id="UP001162131"/>
    </source>
</evidence>
<dbReference type="InterPro" id="IPR006257">
    <property type="entry name" value="LAT1"/>
</dbReference>
<dbReference type="InterPro" id="IPR004167">
    <property type="entry name" value="PSBD"/>
</dbReference>
<dbReference type="Gene3D" id="4.10.320.10">
    <property type="entry name" value="E3-binding domain"/>
    <property type="match status" value="1"/>
</dbReference>
<proteinExistence type="inferred from homology"/>
<organism evidence="8 9">
    <name type="scientific">Blepharisma stoltei</name>
    <dbReference type="NCBI Taxonomy" id="1481888"/>
    <lineage>
        <taxon>Eukaryota</taxon>
        <taxon>Sar</taxon>
        <taxon>Alveolata</taxon>
        <taxon>Ciliophora</taxon>
        <taxon>Postciliodesmatophora</taxon>
        <taxon>Heterotrichea</taxon>
        <taxon>Heterotrichida</taxon>
        <taxon>Blepharismidae</taxon>
        <taxon>Blepharisma</taxon>
    </lineage>
</organism>
<dbReference type="AlphaFoldDB" id="A0AAU9KKT4"/>
<dbReference type="PANTHER" id="PTHR23151">
    <property type="entry name" value="DIHYDROLIPOAMIDE ACETYL/SUCCINYL-TRANSFERASE-RELATED"/>
    <property type="match status" value="1"/>
</dbReference>
<dbReference type="PROSITE" id="PS51826">
    <property type="entry name" value="PSBD"/>
    <property type="match status" value="1"/>
</dbReference>
<gene>
    <name evidence="8" type="ORF">BSTOLATCC_MIC59777</name>
</gene>
<dbReference type="Pfam" id="PF02817">
    <property type="entry name" value="E3_binding"/>
    <property type="match status" value="1"/>
</dbReference>
<dbReference type="InterPro" id="IPR011053">
    <property type="entry name" value="Single_hybrid_motif"/>
</dbReference>
<keyword evidence="3 5" id="KW-0450">Lipoyl</keyword>
<dbReference type="EC" id="2.3.1.12" evidence="5"/>
<dbReference type="FunFam" id="2.40.50.100:FF:000010">
    <property type="entry name" value="Acetyltransferase component of pyruvate dehydrogenase complex"/>
    <property type="match status" value="1"/>
</dbReference>
<feature type="domain" description="Lipoyl-binding" evidence="6">
    <location>
        <begin position="46"/>
        <end position="122"/>
    </location>
</feature>
<dbReference type="CDD" id="cd06849">
    <property type="entry name" value="lipoyl_domain"/>
    <property type="match status" value="1"/>
</dbReference>
<evidence type="ECO:0000256" key="3">
    <source>
        <dbReference type="ARBA" id="ARBA00022823"/>
    </source>
</evidence>
<dbReference type="InterPro" id="IPR036625">
    <property type="entry name" value="E3-bd_dom_sf"/>
</dbReference>
<comment type="function">
    <text evidence="5">The pyruvate dehydrogenase complex catalyzes the overall conversion of pyruvate to acetyl-CoA and CO(2).</text>
</comment>
<evidence type="ECO:0000313" key="8">
    <source>
        <dbReference type="EMBL" id="CAG9333970.1"/>
    </source>
</evidence>
<dbReference type="GO" id="GO:0004742">
    <property type="term" value="F:dihydrolipoyllysine-residue acetyltransferase activity"/>
    <property type="evidence" value="ECO:0007669"/>
    <property type="project" value="UniProtKB-UniRule"/>
</dbReference>
<evidence type="ECO:0000256" key="2">
    <source>
        <dbReference type="ARBA" id="ARBA00022679"/>
    </source>
</evidence>
<dbReference type="InterPro" id="IPR000089">
    <property type="entry name" value="Biotin_lipoyl"/>
</dbReference>
<dbReference type="SUPFAM" id="SSF51230">
    <property type="entry name" value="Single hybrid motif"/>
    <property type="match status" value="1"/>
</dbReference>
<dbReference type="Proteomes" id="UP001162131">
    <property type="component" value="Unassembled WGS sequence"/>
</dbReference>
<dbReference type="NCBIfam" id="TIGR01349">
    <property type="entry name" value="PDHac_trf_mito"/>
    <property type="match status" value="1"/>
</dbReference>
<keyword evidence="2 5" id="KW-0808">Transferase</keyword>
<name>A0AAU9KKT4_9CILI</name>
<dbReference type="Pfam" id="PF00198">
    <property type="entry name" value="2-oxoacid_dh"/>
    <property type="match status" value="1"/>
</dbReference>
<comment type="similarity">
    <text evidence="1 5">Belongs to the 2-oxoacid dehydrogenase family.</text>
</comment>
<reference evidence="8" key="1">
    <citation type="submission" date="2021-09" db="EMBL/GenBank/DDBJ databases">
        <authorList>
            <consortium name="AG Swart"/>
            <person name="Singh M."/>
            <person name="Singh A."/>
            <person name="Seah K."/>
            <person name="Emmerich C."/>
        </authorList>
    </citation>
    <scope>NUCLEOTIDE SEQUENCE</scope>
    <source>
        <strain evidence="8">ATCC30299</strain>
    </source>
</reference>
<sequence length="454" mass="49949">MMRRSLVRAFSLFRLPFQPFTPKNPQLMTSRSRFISHRFMSSLPSHQKLGMPLLSPTMTQGTIVKWLKKEGDKVKAGEIMFEVETDKATLGFEVQDDVYLAKIIEPEGSANIPLGKPVAILVDSSGDIAAFKNYSPSQENVAPEKIKAEVKEVKTPIKEEPKKSPEISDRVFISPLAKKISKENSFDYTKVTGTGPNGRIVKDDIIQALSATPQPQPTIQAPQEIRAEGFKDIPHSSIRKVIAKRLLESKLTIPHYYLSIDCATDTLNAFRAKLNALSPVKISINDIIIKATALASLQVPEANSCWLENSMIMYDNVDVSVAVQTDKGLITPIVKNAHIKRIGEISAEMKKLADLAKTGKLTPDQFQGGTITVSNLGMFGIKEFSAIINPPQACILAVGASHDVLVPDAEKGFKASSVMTVTLSCDHRVVDGAIGARWLQSFKKYIEEPYSMLI</sequence>
<evidence type="ECO:0000256" key="1">
    <source>
        <dbReference type="ARBA" id="ARBA00007317"/>
    </source>
</evidence>
<comment type="caution">
    <text evidence="8">The sequence shown here is derived from an EMBL/GenBank/DDBJ whole genome shotgun (WGS) entry which is preliminary data.</text>
</comment>
<evidence type="ECO:0000256" key="5">
    <source>
        <dbReference type="RuleBase" id="RU361137"/>
    </source>
</evidence>
<dbReference type="FunFam" id="3.30.559.10:FF:000003">
    <property type="entry name" value="Acetyltransferase component of pyruvate dehydrogenase complex"/>
    <property type="match status" value="1"/>
</dbReference>
<keyword evidence="9" id="KW-1185">Reference proteome</keyword>
<dbReference type="InterPro" id="IPR001078">
    <property type="entry name" value="2-oxoacid_DH_actylTfrase"/>
</dbReference>
<dbReference type="GO" id="GO:0005739">
    <property type="term" value="C:mitochondrion"/>
    <property type="evidence" value="ECO:0007669"/>
    <property type="project" value="UniProtKB-SubCell"/>
</dbReference>
<protein>
    <recommendedName>
        <fullName evidence="5">Acetyltransferase component of pyruvate dehydrogenase complex</fullName>
        <ecNumber evidence="5">2.3.1.12</ecNumber>
    </recommendedName>
</protein>
<dbReference type="PROSITE" id="PS50968">
    <property type="entry name" value="BIOTINYL_LIPOYL"/>
    <property type="match status" value="1"/>
</dbReference>